<gene>
    <name evidence="1" type="ORF">MRB53_017524</name>
</gene>
<dbReference type="Proteomes" id="UP001234297">
    <property type="component" value="Chromosome 5"/>
</dbReference>
<evidence type="ECO:0000313" key="1">
    <source>
        <dbReference type="EMBL" id="KAJ8640830.1"/>
    </source>
</evidence>
<dbReference type="EMBL" id="CM056813">
    <property type="protein sequence ID" value="KAJ8640830.1"/>
    <property type="molecule type" value="Genomic_DNA"/>
</dbReference>
<protein>
    <submittedName>
        <fullName evidence="1">Uncharacterized protein</fullName>
    </submittedName>
</protein>
<organism evidence="1 2">
    <name type="scientific">Persea americana</name>
    <name type="common">Avocado</name>
    <dbReference type="NCBI Taxonomy" id="3435"/>
    <lineage>
        <taxon>Eukaryota</taxon>
        <taxon>Viridiplantae</taxon>
        <taxon>Streptophyta</taxon>
        <taxon>Embryophyta</taxon>
        <taxon>Tracheophyta</taxon>
        <taxon>Spermatophyta</taxon>
        <taxon>Magnoliopsida</taxon>
        <taxon>Magnoliidae</taxon>
        <taxon>Laurales</taxon>
        <taxon>Lauraceae</taxon>
        <taxon>Persea</taxon>
    </lineage>
</organism>
<reference evidence="1 2" key="1">
    <citation type="journal article" date="2022" name="Hortic Res">
        <title>A haplotype resolved chromosomal level avocado genome allows analysis of novel avocado genes.</title>
        <authorList>
            <person name="Nath O."/>
            <person name="Fletcher S.J."/>
            <person name="Hayward A."/>
            <person name="Shaw L.M."/>
            <person name="Masouleh A.K."/>
            <person name="Furtado A."/>
            <person name="Henry R.J."/>
            <person name="Mitter N."/>
        </authorList>
    </citation>
    <scope>NUCLEOTIDE SEQUENCE [LARGE SCALE GENOMIC DNA]</scope>
    <source>
        <strain evidence="2">cv. Hass</strain>
    </source>
</reference>
<accession>A0ACC2M5C8</accession>
<keyword evidence="2" id="KW-1185">Reference proteome</keyword>
<comment type="caution">
    <text evidence="1">The sequence shown here is derived from an EMBL/GenBank/DDBJ whole genome shotgun (WGS) entry which is preliminary data.</text>
</comment>
<sequence length="303" mass="30665">MHGSSGHTRAVRSSSASFLGQIQPSILFKCLQKLSPLPPPSRAALSLQRQQDACATTGGGGSPSTPPNIAARTLMAHSFPRPAVFATISTSTGTDKACDRSSAAPSGTVQSSSSAARARSTAVPSSPASVSTTSATAPASTATRRFSSARHRASNTFVAAFVIDASLRHPTMPTITPVGQEEDPPPSGSGFGTSFLSRSWRVEIRASSTPEVSWSSATWKSSAMLEDDMGGGGGVGGLGSDAGSGACSVSETDSGGRLWEKGGFWMGNRHWVKLGEVDEEEEEEDDGGSVGSDAGGAGGGGGG</sequence>
<name>A0ACC2M5C8_PERAE</name>
<proteinExistence type="predicted"/>
<evidence type="ECO:0000313" key="2">
    <source>
        <dbReference type="Proteomes" id="UP001234297"/>
    </source>
</evidence>